<reference evidence="1 2" key="1">
    <citation type="submission" date="2020-06" db="EMBL/GenBank/DDBJ databases">
        <title>Description of novel acetic acid bacteria.</title>
        <authorList>
            <person name="Sombolestani A."/>
        </authorList>
    </citation>
    <scope>NUCLEOTIDE SEQUENCE [LARGE SCALE GENOMIC DNA]</scope>
    <source>
        <strain evidence="1 2">LMG 27010</strain>
    </source>
</reference>
<keyword evidence="2" id="KW-1185">Reference proteome</keyword>
<protein>
    <submittedName>
        <fullName evidence="1">Uncharacterized protein</fullName>
    </submittedName>
</protein>
<comment type="caution">
    <text evidence="1">The sequence shown here is derived from an EMBL/GenBank/DDBJ whole genome shotgun (WGS) entry which is preliminary data.</text>
</comment>
<evidence type="ECO:0000313" key="1">
    <source>
        <dbReference type="EMBL" id="NVN42044.1"/>
    </source>
</evidence>
<sequence length="112" mass="12713">MTHPDRCTSSNVVPLRLGILPRHRDYLMRWLEAGMRMGLCDADVCREDNRLFDMVLVWVRENADPAYGVHPEGMRWVLTDHLRDHRLGTFATFEAALQAIRPVMPAGAIAAA</sequence>
<proteinExistence type="predicted"/>
<dbReference type="AlphaFoldDB" id="A0A850PD26"/>
<accession>A0A850PD26</accession>
<name>A0A850PD26_9PROT</name>
<gene>
    <name evidence="1" type="ORF">HUK82_15965</name>
</gene>
<dbReference type="Proteomes" id="UP000585665">
    <property type="component" value="Unassembled WGS sequence"/>
</dbReference>
<organism evidence="1 2">
    <name type="scientific">Ameyamaea chiangmaiensis</name>
    <dbReference type="NCBI Taxonomy" id="442969"/>
    <lineage>
        <taxon>Bacteria</taxon>
        <taxon>Pseudomonadati</taxon>
        <taxon>Pseudomonadota</taxon>
        <taxon>Alphaproteobacteria</taxon>
        <taxon>Acetobacterales</taxon>
        <taxon>Acetobacteraceae</taxon>
        <taxon>Ameyamaea</taxon>
    </lineage>
</organism>
<evidence type="ECO:0000313" key="2">
    <source>
        <dbReference type="Proteomes" id="UP000585665"/>
    </source>
</evidence>
<dbReference type="EMBL" id="JABXXR010000251">
    <property type="protein sequence ID" value="NVN42044.1"/>
    <property type="molecule type" value="Genomic_DNA"/>
</dbReference>